<gene>
    <name evidence="3" type="ORF">D910_08921</name>
</gene>
<feature type="region of interest" description="Disordered" evidence="1">
    <location>
        <begin position="171"/>
        <end position="195"/>
    </location>
</feature>
<dbReference type="OrthoDB" id="10060752at2759"/>
<evidence type="ECO:0000259" key="2">
    <source>
        <dbReference type="Pfam" id="PF20010"/>
    </source>
</evidence>
<evidence type="ECO:0000313" key="4">
    <source>
        <dbReference type="Proteomes" id="UP000030742"/>
    </source>
</evidence>
<dbReference type="EMBL" id="KB632292">
    <property type="protein sequence ID" value="ERL91591.1"/>
    <property type="molecule type" value="Genomic_DNA"/>
</dbReference>
<sequence>MQEDTESKLKRILQKLIRSRSTASPPIAHAVTQKKETSQVSGAMAFKSRNLMLETTKGSPIGTMVYIIEEESLLVRVNAGWQYVALGALLQTDSTPLPTTTAPPQVHPPFESSNLVNNNMLPKYPGMSTILERPQTSNKSKSPFAEIHLASENAHLPHRGHATPLPEFNSRVKPHASQSPEEAKTTQFAAKQRTNLRERELSECVEEALTSIGETGHSCKTVPSSV</sequence>
<evidence type="ECO:0000313" key="3">
    <source>
        <dbReference type="EMBL" id="ERL91591.1"/>
    </source>
</evidence>
<name>U4UN50_DENPD</name>
<dbReference type="Proteomes" id="UP000030742">
    <property type="component" value="Unassembled WGS sequence"/>
</dbReference>
<protein>
    <recommendedName>
        <fullName evidence="2">Collagen type XV/XVIII trimerization domain-containing protein</fullName>
    </recommendedName>
</protein>
<dbReference type="InterPro" id="IPR045463">
    <property type="entry name" value="XV/XVIII_trimerization_dom"/>
</dbReference>
<evidence type="ECO:0000256" key="1">
    <source>
        <dbReference type="SAM" id="MobiDB-lite"/>
    </source>
</evidence>
<organism evidence="3 4">
    <name type="scientific">Dendroctonus ponderosae</name>
    <name type="common">Mountain pine beetle</name>
    <dbReference type="NCBI Taxonomy" id="77166"/>
    <lineage>
        <taxon>Eukaryota</taxon>
        <taxon>Metazoa</taxon>
        <taxon>Ecdysozoa</taxon>
        <taxon>Arthropoda</taxon>
        <taxon>Hexapoda</taxon>
        <taxon>Insecta</taxon>
        <taxon>Pterygota</taxon>
        <taxon>Neoptera</taxon>
        <taxon>Endopterygota</taxon>
        <taxon>Coleoptera</taxon>
        <taxon>Polyphaga</taxon>
        <taxon>Cucujiformia</taxon>
        <taxon>Curculionidae</taxon>
        <taxon>Scolytinae</taxon>
        <taxon>Dendroctonus</taxon>
    </lineage>
</organism>
<feature type="compositionally biased region" description="Polar residues" evidence="1">
    <location>
        <begin position="176"/>
        <end position="193"/>
    </location>
</feature>
<dbReference type="Pfam" id="PF20010">
    <property type="entry name" value="Collagen_trimer"/>
    <property type="match status" value="1"/>
</dbReference>
<dbReference type="Gene3D" id="3.40.1620.70">
    <property type="match status" value="1"/>
</dbReference>
<accession>U4UN50</accession>
<proteinExistence type="predicted"/>
<reference evidence="3 4" key="1">
    <citation type="journal article" date="2013" name="Genome Biol.">
        <title>Draft genome of the mountain pine beetle, Dendroctonus ponderosae Hopkins, a major forest pest.</title>
        <authorList>
            <person name="Keeling C.I."/>
            <person name="Yuen M.M."/>
            <person name="Liao N.Y."/>
            <person name="Docking T.R."/>
            <person name="Chan S.K."/>
            <person name="Taylor G.A."/>
            <person name="Palmquist D.L."/>
            <person name="Jackman S.D."/>
            <person name="Nguyen A."/>
            <person name="Li M."/>
            <person name="Henderson H."/>
            <person name="Janes J.K."/>
            <person name="Zhao Y."/>
            <person name="Pandoh P."/>
            <person name="Moore R."/>
            <person name="Sperling F.A."/>
            <person name="Huber D.P."/>
            <person name="Birol I."/>
            <person name="Jones S.J."/>
            <person name="Bohlmann J."/>
        </authorList>
    </citation>
    <scope>NUCLEOTIDE SEQUENCE</scope>
</reference>
<dbReference type="AlphaFoldDB" id="U4UN50"/>
<feature type="domain" description="Collagen type XV/XVIII trimerization" evidence="2">
    <location>
        <begin position="43"/>
        <end position="90"/>
    </location>
</feature>